<evidence type="ECO:0000256" key="2">
    <source>
        <dbReference type="ARBA" id="ARBA00022741"/>
    </source>
</evidence>
<organism evidence="5 6">
    <name type="scientific">Bacillus infantis</name>
    <dbReference type="NCBI Taxonomy" id="324767"/>
    <lineage>
        <taxon>Bacteria</taxon>
        <taxon>Bacillati</taxon>
        <taxon>Bacillota</taxon>
        <taxon>Bacilli</taxon>
        <taxon>Bacillales</taxon>
        <taxon>Bacillaceae</taxon>
        <taxon>Bacillus</taxon>
    </lineage>
</organism>
<dbReference type="PANTHER" id="PTHR43392">
    <property type="entry name" value="AAA-TYPE ATPASE FAMILY PROTEIN / ANKYRIN REPEAT FAMILY PROTEIN"/>
    <property type="match status" value="1"/>
</dbReference>
<accession>A0A5D4RE87</accession>
<dbReference type="AlphaFoldDB" id="A0A5D4RE87"/>
<evidence type="ECO:0000313" key="5">
    <source>
        <dbReference type="EMBL" id="TYS48058.1"/>
    </source>
</evidence>
<dbReference type="PANTHER" id="PTHR43392:SF2">
    <property type="entry name" value="AAA-TYPE ATPASE FAMILY PROTEIN _ ANKYRIN REPEAT FAMILY PROTEIN"/>
    <property type="match status" value="1"/>
</dbReference>
<dbReference type="EMBL" id="VTER01000006">
    <property type="protein sequence ID" value="TYS48058.1"/>
    <property type="molecule type" value="Genomic_DNA"/>
</dbReference>
<dbReference type="FunFam" id="3.40.50.300:FF:000216">
    <property type="entry name" value="Type VII secretion ATPase EccA"/>
    <property type="match status" value="2"/>
</dbReference>
<dbReference type="InterPro" id="IPR000641">
    <property type="entry name" value="CbxX/CfxQ"/>
</dbReference>
<dbReference type="SMART" id="SM00382">
    <property type="entry name" value="AAA"/>
    <property type="match status" value="2"/>
</dbReference>
<gene>
    <name evidence="5" type="ORF">FZD51_13630</name>
</gene>
<dbReference type="GO" id="GO:0005524">
    <property type="term" value="F:ATP binding"/>
    <property type="evidence" value="ECO:0007669"/>
    <property type="project" value="UniProtKB-KW"/>
</dbReference>
<dbReference type="RefSeq" id="WP_148975368.1">
    <property type="nucleotide sequence ID" value="NZ_VTER01000006.1"/>
</dbReference>
<reference evidence="5 6" key="1">
    <citation type="submission" date="2019-08" db="EMBL/GenBank/DDBJ databases">
        <title>Bacillus genomes from the desert of Cuatro Cienegas, Coahuila.</title>
        <authorList>
            <person name="Olmedo-Alvarez G."/>
        </authorList>
    </citation>
    <scope>NUCLEOTIDE SEQUENCE [LARGE SCALE GENOMIC DNA]</scope>
    <source>
        <strain evidence="5 6">CH446_14T</strain>
    </source>
</reference>
<sequence>MNQRKQHASPISARIAEWEKEYSENGYISNEGRLLSLLKEINTDEDPASVSAILTLAGLSRLGRNKDDSLAAAWMDKALELDPQNGQARRFMAQRDWKKHRELLDMLVFPSIRETDNRTAKRKIAEQYISICRSFLDASEEEKERLSGKREVSEELTDQKFQDIYASLISLLESAADETALLLKAAEEYEESISGVFHTATHVNDMKKHIDRIAGLKEEWHALFQSEDEVTEEISALESLNSMIGMEKVKSRVNDFYKFLKYQKKRKQLGFQIKDEMSLHMILTGNPGTGKTTLARLLAKIYHELGVLPREEVVEADRSQLVGAYVGQTEENVRSAVERALGGVLFIDEAYSLKREGQTGNDYGQTAIDTLVSMMTGSEYGGKFAVILAGYPEEMRQFLDANPGLRSRFPQSNQLHLPDYTEEELVEIADRIAKDNDYILTDEAKSELKGRLEKEKVDDTFGNARTAKNIILDAVFEKGAQTEATDHLLPYTLLEKEDFILHQDEGKRSNPEKQLERLVGLENIKEEVESLISFVKMQQYRREQGLPSVPIQLHSVFTGNPGTGKTTVAKIYAELLHKCGMLKRGHLIVAGRSDLVAGYVGQTAIKTKKIIREALGGVLFIDEAYALLGESPGDFGKEAIDTLVDEMTKHNENLVVVLAGYSKEMERLLQSNPGLKSRFKKFFHFKDYNPEELIQIIKNYAAQYKYDLTDGAIAYLDEALPGIKAGGNGRLAANLADESIQFQAFRLIEGDENQLKENASLLEKEDFEKAVKKITKGNKDADINERN</sequence>
<dbReference type="InterPro" id="IPR041627">
    <property type="entry name" value="AAA_lid_6"/>
</dbReference>
<feature type="domain" description="AAA+ ATPase" evidence="4">
    <location>
        <begin position="277"/>
        <end position="419"/>
    </location>
</feature>
<dbReference type="InterPro" id="IPR003959">
    <property type="entry name" value="ATPase_AAA_core"/>
</dbReference>
<dbReference type="PRINTS" id="PR00819">
    <property type="entry name" value="CBXCFQXSUPER"/>
</dbReference>
<evidence type="ECO:0000313" key="6">
    <source>
        <dbReference type="Proteomes" id="UP000322139"/>
    </source>
</evidence>
<dbReference type="InterPro" id="IPR050773">
    <property type="entry name" value="CbxX/CfxQ_RuBisCO_ESX"/>
</dbReference>
<comment type="similarity">
    <text evidence="1">Belongs to the CbxX/CfxQ family.</text>
</comment>
<dbReference type="GO" id="GO:0016887">
    <property type="term" value="F:ATP hydrolysis activity"/>
    <property type="evidence" value="ECO:0007669"/>
    <property type="project" value="InterPro"/>
</dbReference>
<comment type="caution">
    <text evidence="5">The sequence shown here is derived from an EMBL/GenBank/DDBJ whole genome shotgun (WGS) entry which is preliminary data.</text>
</comment>
<dbReference type="Pfam" id="PF00004">
    <property type="entry name" value="AAA"/>
    <property type="match status" value="2"/>
</dbReference>
<dbReference type="InterPro" id="IPR003593">
    <property type="entry name" value="AAA+_ATPase"/>
</dbReference>
<dbReference type="Pfam" id="PF17866">
    <property type="entry name" value="AAA_lid_6"/>
    <property type="match status" value="2"/>
</dbReference>
<protein>
    <submittedName>
        <fullName evidence="5">AAA family ATPase</fullName>
    </submittedName>
</protein>
<dbReference type="Gene3D" id="3.40.50.300">
    <property type="entry name" value="P-loop containing nucleotide triphosphate hydrolases"/>
    <property type="match status" value="2"/>
</dbReference>
<name>A0A5D4RE87_9BACI</name>
<dbReference type="Gene3D" id="1.10.8.60">
    <property type="match status" value="2"/>
</dbReference>
<dbReference type="SUPFAM" id="SSF52540">
    <property type="entry name" value="P-loop containing nucleoside triphosphate hydrolases"/>
    <property type="match status" value="2"/>
</dbReference>
<keyword evidence="2" id="KW-0547">Nucleotide-binding</keyword>
<evidence type="ECO:0000259" key="4">
    <source>
        <dbReference type="SMART" id="SM00382"/>
    </source>
</evidence>
<keyword evidence="3" id="KW-0067">ATP-binding</keyword>
<dbReference type="Proteomes" id="UP000322139">
    <property type="component" value="Unassembled WGS sequence"/>
</dbReference>
<dbReference type="InterPro" id="IPR027417">
    <property type="entry name" value="P-loop_NTPase"/>
</dbReference>
<evidence type="ECO:0000256" key="1">
    <source>
        <dbReference type="ARBA" id="ARBA00010378"/>
    </source>
</evidence>
<feature type="domain" description="AAA+ ATPase" evidence="4">
    <location>
        <begin position="551"/>
        <end position="689"/>
    </location>
</feature>
<evidence type="ECO:0000256" key="3">
    <source>
        <dbReference type="ARBA" id="ARBA00022840"/>
    </source>
</evidence>
<proteinExistence type="inferred from homology"/>